<proteinExistence type="predicted"/>
<dbReference type="EMBL" id="CATIWC010001567">
    <property type="protein sequence ID" value="CAI8584250.1"/>
    <property type="molecule type" value="Genomic_DNA"/>
</dbReference>
<reference evidence="1 2" key="1">
    <citation type="submission" date="2023-01" db="EMBL/GenBank/DDBJ databases">
        <authorList>
            <person name="Kreplak J."/>
        </authorList>
    </citation>
    <scope>NUCLEOTIDE SEQUENCE [LARGE SCALE GENOMIC DNA]</scope>
</reference>
<keyword evidence="2" id="KW-1185">Reference proteome</keyword>
<protein>
    <submittedName>
        <fullName evidence="1">Uncharacterized protein</fullName>
    </submittedName>
</protein>
<dbReference type="Proteomes" id="UP001157006">
    <property type="component" value="Unassembled WGS sequence"/>
</dbReference>
<accession>A0AAV0YI55</accession>
<organism evidence="1 2">
    <name type="scientific">Vicia faba</name>
    <name type="common">Broad bean</name>
    <name type="synonym">Faba vulgaris</name>
    <dbReference type="NCBI Taxonomy" id="3906"/>
    <lineage>
        <taxon>Eukaryota</taxon>
        <taxon>Viridiplantae</taxon>
        <taxon>Streptophyta</taxon>
        <taxon>Embryophyta</taxon>
        <taxon>Tracheophyta</taxon>
        <taxon>Spermatophyta</taxon>
        <taxon>Magnoliopsida</taxon>
        <taxon>eudicotyledons</taxon>
        <taxon>Gunneridae</taxon>
        <taxon>Pentapetalae</taxon>
        <taxon>rosids</taxon>
        <taxon>fabids</taxon>
        <taxon>Fabales</taxon>
        <taxon>Fabaceae</taxon>
        <taxon>Papilionoideae</taxon>
        <taxon>50 kb inversion clade</taxon>
        <taxon>NPAAA clade</taxon>
        <taxon>Hologalegina</taxon>
        <taxon>IRL clade</taxon>
        <taxon>Fabeae</taxon>
        <taxon>Vicia</taxon>
    </lineage>
</organism>
<sequence>MGWVEEGTLTDFLKPNLCFNEEGDDELETVLYSNGYFNSSFGEEKEEDFNSKLVIPQALINLSHGLDMRAKNVAVTSHMLNMRI</sequence>
<dbReference type="AlphaFoldDB" id="A0AAV0YI55"/>
<comment type="caution">
    <text evidence="1">The sequence shown here is derived from an EMBL/GenBank/DDBJ whole genome shotgun (WGS) entry which is preliminary data.</text>
</comment>
<gene>
    <name evidence="1" type="ORF">VFH_U066320</name>
</gene>
<evidence type="ECO:0000313" key="1">
    <source>
        <dbReference type="EMBL" id="CAI8584250.1"/>
    </source>
</evidence>
<name>A0AAV0YI55_VICFA</name>
<evidence type="ECO:0000313" key="2">
    <source>
        <dbReference type="Proteomes" id="UP001157006"/>
    </source>
</evidence>